<keyword evidence="8" id="KW-1133">Transmembrane helix</keyword>
<dbReference type="InterPro" id="IPR036005">
    <property type="entry name" value="Creatinase/aminopeptidase-like"/>
</dbReference>
<dbReference type="GeneID" id="67029191"/>
<dbReference type="Pfam" id="PF00172">
    <property type="entry name" value="Zn_clus"/>
    <property type="match status" value="1"/>
</dbReference>
<evidence type="ECO:0000259" key="10">
    <source>
        <dbReference type="PROSITE" id="PS50893"/>
    </source>
</evidence>
<accession>A0A8H8P5B5</accession>
<dbReference type="PANTHER" id="PTHR43226">
    <property type="entry name" value="XAA-PRO AMINOPEPTIDASE 3"/>
    <property type="match status" value="1"/>
</dbReference>
<keyword evidence="4" id="KW-0378">Hydrolase</keyword>
<dbReference type="Proteomes" id="UP000650533">
    <property type="component" value="Chromosome 13"/>
</dbReference>
<feature type="region of interest" description="Disordered" evidence="7">
    <location>
        <begin position="1644"/>
        <end position="1666"/>
    </location>
</feature>
<reference evidence="11" key="1">
    <citation type="submission" date="2020-05" db="EMBL/GenBank/DDBJ databases">
        <title>Evolutionary and genomic comparisons of hybrid uninucleate and nonhybrid Rhizoctonia fungi.</title>
        <authorList>
            <person name="Li C."/>
            <person name="Chen X."/>
        </authorList>
    </citation>
    <scope>NUCLEOTIDE SEQUENCE</scope>
    <source>
        <strain evidence="11">AG-1 IA</strain>
    </source>
</reference>
<dbReference type="InterPro" id="IPR001138">
    <property type="entry name" value="Zn2Cys6_DnaBD"/>
</dbReference>
<dbReference type="Gene3D" id="3.90.230.10">
    <property type="entry name" value="Creatinase/methionine aminopeptidase superfamily"/>
    <property type="match status" value="1"/>
</dbReference>
<feature type="transmembrane region" description="Helical" evidence="8">
    <location>
        <begin position="95"/>
        <end position="115"/>
    </location>
</feature>
<dbReference type="GO" id="GO:0005524">
    <property type="term" value="F:ATP binding"/>
    <property type="evidence" value="ECO:0007669"/>
    <property type="project" value="InterPro"/>
</dbReference>
<feature type="transmembrane region" description="Helical" evidence="8">
    <location>
        <begin position="194"/>
        <end position="213"/>
    </location>
</feature>
<dbReference type="PROSITE" id="PS00463">
    <property type="entry name" value="ZN2_CY6_FUNGAL_1"/>
    <property type="match status" value="1"/>
</dbReference>
<name>A0A8H8P5B5_9AGAM</name>
<dbReference type="CDD" id="cd01087">
    <property type="entry name" value="Prolidase"/>
    <property type="match status" value="1"/>
</dbReference>
<dbReference type="Pfam" id="PF00005">
    <property type="entry name" value="ABC_tran"/>
    <property type="match status" value="1"/>
</dbReference>
<dbReference type="InterPro" id="IPR036864">
    <property type="entry name" value="Zn2-C6_fun-type_DNA-bd_sf"/>
</dbReference>
<dbReference type="CDD" id="cd00067">
    <property type="entry name" value="GAL4"/>
    <property type="match status" value="2"/>
</dbReference>
<evidence type="ECO:0000256" key="1">
    <source>
        <dbReference type="ARBA" id="ARBA00001936"/>
    </source>
</evidence>
<dbReference type="InterPro" id="IPR007865">
    <property type="entry name" value="Aminopep_P_N"/>
</dbReference>
<dbReference type="Pfam" id="PF00557">
    <property type="entry name" value="Peptidase_M24"/>
    <property type="match status" value="1"/>
</dbReference>
<dbReference type="PROSITE" id="PS50893">
    <property type="entry name" value="ABC_TRANSPORTER_2"/>
    <property type="match status" value="1"/>
</dbReference>
<dbReference type="InterPro" id="IPR000994">
    <property type="entry name" value="Pept_M24"/>
</dbReference>
<feature type="compositionally biased region" description="Polar residues" evidence="7">
    <location>
        <begin position="1760"/>
        <end position="1781"/>
    </location>
</feature>
<keyword evidence="8" id="KW-0812">Transmembrane</keyword>
<evidence type="ECO:0000256" key="5">
    <source>
        <dbReference type="ARBA" id="ARBA00023211"/>
    </source>
</evidence>
<dbReference type="InterPro" id="IPR001131">
    <property type="entry name" value="Peptidase_M24B_aminopep-P_CS"/>
</dbReference>
<feature type="domain" description="ABC transporter" evidence="10">
    <location>
        <begin position="264"/>
        <end position="489"/>
    </location>
</feature>
<protein>
    <submittedName>
        <fullName evidence="11">Metallopeptidase family M24</fullName>
    </submittedName>
</protein>
<feature type="region of interest" description="Disordered" evidence="7">
    <location>
        <begin position="1743"/>
        <end position="1793"/>
    </location>
</feature>
<dbReference type="Gene3D" id="3.40.50.300">
    <property type="entry name" value="P-loop containing nucleotide triphosphate hydrolases"/>
    <property type="match status" value="1"/>
</dbReference>
<dbReference type="SUPFAM" id="SSF57701">
    <property type="entry name" value="Zn2/Cys6 DNA-binding domain"/>
    <property type="match status" value="1"/>
</dbReference>
<dbReference type="InterPro" id="IPR027417">
    <property type="entry name" value="P-loop_NTPase"/>
</dbReference>
<evidence type="ECO:0000256" key="7">
    <source>
        <dbReference type="SAM" id="MobiDB-lite"/>
    </source>
</evidence>
<dbReference type="InterPro" id="IPR029149">
    <property type="entry name" value="Creatin/AminoP/Spt16_N"/>
</dbReference>
<feature type="region of interest" description="Disordered" evidence="7">
    <location>
        <begin position="2557"/>
        <end position="2579"/>
    </location>
</feature>
<dbReference type="GO" id="GO:0008270">
    <property type="term" value="F:zinc ion binding"/>
    <property type="evidence" value="ECO:0007669"/>
    <property type="project" value="InterPro"/>
</dbReference>
<dbReference type="SUPFAM" id="SSF52540">
    <property type="entry name" value="P-loop containing nucleoside triphosphate hydrolases"/>
    <property type="match status" value="1"/>
</dbReference>
<dbReference type="Gene3D" id="4.10.240.10">
    <property type="entry name" value="Zn(2)-C6 fungal-type DNA-binding domain"/>
    <property type="match status" value="1"/>
</dbReference>
<organism evidence="11 12">
    <name type="scientific">Rhizoctonia solani</name>
    <dbReference type="NCBI Taxonomy" id="456999"/>
    <lineage>
        <taxon>Eukaryota</taxon>
        <taxon>Fungi</taxon>
        <taxon>Dikarya</taxon>
        <taxon>Basidiomycota</taxon>
        <taxon>Agaricomycotina</taxon>
        <taxon>Agaricomycetes</taxon>
        <taxon>Cantharellales</taxon>
        <taxon>Ceratobasidiaceae</taxon>
        <taxon>Rhizoctonia</taxon>
    </lineage>
</organism>
<dbReference type="PROSITE" id="PS00491">
    <property type="entry name" value="PROLINE_PEPTIDASE"/>
    <property type="match status" value="1"/>
</dbReference>
<evidence type="ECO:0000256" key="4">
    <source>
        <dbReference type="ARBA" id="ARBA00022801"/>
    </source>
</evidence>
<dbReference type="SMART" id="SM01011">
    <property type="entry name" value="AMP_N"/>
    <property type="match status" value="1"/>
</dbReference>
<proteinExistence type="inferred from homology"/>
<dbReference type="Gene3D" id="3.40.350.10">
    <property type="entry name" value="Creatinase/prolidase N-terminal domain"/>
    <property type="match status" value="1"/>
</dbReference>
<comment type="cofactor">
    <cofactor evidence="1">
        <name>Mn(2+)</name>
        <dbReference type="ChEBI" id="CHEBI:29035"/>
    </cofactor>
</comment>
<evidence type="ECO:0000313" key="12">
    <source>
        <dbReference type="Proteomes" id="UP000650533"/>
    </source>
</evidence>
<evidence type="ECO:0000256" key="2">
    <source>
        <dbReference type="ARBA" id="ARBA00008766"/>
    </source>
</evidence>
<dbReference type="PROSITE" id="PS50048">
    <property type="entry name" value="ZN2_CY6_FUNGAL_2"/>
    <property type="match status" value="1"/>
</dbReference>
<feature type="domain" description="Zn(2)-C6 fungal-type" evidence="9">
    <location>
        <begin position="1054"/>
        <end position="1084"/>
    </location>
</feature>
<dbReference type="GO" id="GO:0030145">
    <property type="term" value="F:manganese ion binding"/>
    <property type="evidence" value="ECO:0007669"/>
    <property type="project" value="InterPro"/>
</dbReference>
<dbReference type="InterPro" id="IPR021858">
    <property type="entry name" value="Fun_TF"/>
</dbReference>
<dbReference type="PANTHER" id="PTHR43226:SF1">
    <property type="entry name" value="XAA-PRO DIPEPTIDASE"/>
    <property type="match status" value="1"/>
</dbReference>
<keyword evidence="3 6" id="KW-0479">Metal-binding</keyword>
<gene>
    <name evidence="11" type="ORF">RhiXN_06912</name>
</gene>
<keyword evidence="8" id="KW-0472">Membrane</keyword>
<comment type="similarity">
    <text evidence="2 6">Belongs to the peptidase M24B family.</text>
</comment>
<evidence type="ECO:0000313" key="11">
    <source>
        <dbReference type="EMBL" id="QRW24963.1"/>
    </source>
</evidence>
<dbReference type="GO" id="GO:0000981">
    <property type="term" value="F:DNA-binding transcription factor activity, RNA polymerase II-specific"/>
    <property type="evidence" value="ECO:0007669"/>
    <property type="project" value="InterPro"/>
</dbReference>
<evidence type="ECO:0000256" key="8">
    <source>
        <dbReference type="SAM" id="Phobius"/>
    </source>
</evidence>
<dbReference type="GO" id="GO:0006508">
    <property type="term" value="P:proteolysis"/>
    <property type="evidence" value="ECO:0007669"/>
    <property type="project" value="TreeGrafter"/>
</dbReference>
<dbReference type="InterPro" id="IPR052433">
    <property type="entry name" value="X-Pro_dipept-like"/>
</dbReference>
<dbReference type="EMBL" id="CP059670">
    <property type="protein sequence ID" value="QRW24963.1"/>
    <property type="molecule type" value="Genomic_DNA"/>
</dbReference>
<dbReference type="SMART" id="SM00066">
    <property type="entry name" value="GAL4"/>
    <property type="match status" value="3"/>
</dbReference>
<dbReference type="GO" id="GO:0016887">
    <property type="term" value="F:ATP hydrolysis activity"/>
    <property type="evidence" value="ECO:0007669"/>
    <property type="project" value="InterPro"/>
</dbReference>
<dbReference type="SUPFAM" id="SSF55920">
    <property type="entry name" value="Creatinase/aminopeptidase"/>
    <property type="match status" value="1"/>
</dbReference>
<keyword evidence="5" id="KW-0464">Manganese</keyword>
<dbReference type="Pfam" id="PF11951">
    <property type="entry name" value="Fungal_trans_2"/>
    <property type="match status" value="3"/>
</dbReference>
<sequence>MITPQLRPLAPLSGSMTYQHVLEDSGPTDSHSDDYQSLLYAPFISAILSAAVLLIHYYLHDLDLRRSLSSGTVRKKTRSTTRPTRAQRSINIWKVLRLGVCLILLLLAIVMLGMAESCPNPDNAKPGATDQVASALAGHGIGKRKKRQHHTNLCLTKEQSTRLSLACFYTYTTLLAFLTLCLGPEFNAACDSHITPLLLLALLVDIWVQIFPGREMSKATLICDWVRIGFLAIASIITPILAWSSSPTNKYKTPPTNWPTSGRLVVQNLTAQYSDQEPPTIEDISFRVSAGDRIGIVGKLASGKDALALALLRFIPTEGKVFFDGVGTHTIHPTILSSHISLITGQAASSSSRATVRYVLDPQHQYSNETLYAALNTAGLVGFGLEIGLKRISARAQYGVGFAAAVVRQSKLIIVDETTTSIEYAPDTEFHASLRCALPNATILVITNTLRNIQGVDKVLVLEAGHLAELGTPSELLNRHGAFRKLVDVDDARDALYVAKKKCDKTRPFCLRCLNSKGLFPCLGYEDETYEPEIKKLAPVLEERATNLPRTNLRPLVFGVEFGDAVPESSAKVTYYKTRVSASDINDYLTPAFISLTDRGSPESSLMSVASSMHRPVKDADWEPGVRRHGSDNAIRLSLPSMIPRGVNANRWMRESYLTFILGEYQRHRVLKFFRPPTNTGQGFVMAQLNRPLRLGLMYLGAKVFEAFVEKSEEVAIKLCSQWVTRYTNDVTSSEELQNPFPSTQEVEDRLSRLHNLALIQFIVLGTGVGYNTFRLALPNFLRLVSDHPDLWARQERNGLLRISLPAVLSSGRTEIQRFAFQDILYSLVLGVPTLAEYDSTGLPTAPGTNISADWFHDVHGAPAEMVIIISEVHSRRAQVKIVDWLELEMRTWSWGQVDTRYEESSQLIYRAAIQEAWRHATLMYIYMGMCGATSHDGRVQASVYQIIKLVDVVGDTNINGHLTGPLIIAGIAARYESQRTLIFNKLNSYSGVRVWLLQGADFARVLNHLWHGPAICGAAVGWDDYVQKRYEIVYYDLLMPSKPKSGPGPRPESCLTCRQRKKKCDKTRPFCLRCLNSKGAFPCLGYGDETYEPPTDKPSLEERVVNTSGANLRPLVFGVEFGDAVPESSAKVVYYGTRVSASDINDYLTPAVISLTDRSSPESSLMSIASSMHHPVQDADWEPGVRSHGSDNAIRLSLPSMIPRGVNANRWMRESYLTFILGEYYRHRILKFFRPPTKEGPGHLIANLSRPRRLGYMYLGAKIFETFVGKPEEMAIQSSSQWVTRYANHVTSSEELQNPFPSVKEVEDRLSGLLHLGLIQLIVLGTAAAYNTLRLALPNALRLVSNYPDHWAKEERNGLLCISLPSVLTSFQADLQRFVYQDIVYSLILGVPTQAEYDSTELPTAPGTNISADWFHDVQGAPAEMVIIISEVHNWRAQVKSADWRELEMRAWAWNRADTRYEESNQLIYRTAIQEAWRHATLIYIYMGMCGVTSHDARVQASVYQIVKLMEVVGDTTMDVHFSITSLVAGISARYETQRALIFRKLRSFSGIRLWAIQGRDFARVLDSLWHSAAIYGGAVVWDDYPSQSLNVPEDPEECASICIEAGLFYGMAQHVTNDLLGPIDEYVPAVFSRASSNPTLGVRSVPPEAASLRSHHSSVSGKRPHVMKLESGHDYEVSMSSTEDSVLSDLRSELPRRKKCDRTRPVCERCTKGRFKCLGYDNDPLESPLTEKVFGSTRTLGRLDINDPAPTPRCVETPSATRAVQNQSSSRLTGPNALSRNLDDVPSEDAKSRLESFNDSENSILSAGALELMAKSLSKPQGLSTLAQELRAFDGVWPQEHSQSLVRARTFDPGIGATLPLVIQAEIPRSLNVNARMRESYFTFILSEYETHRLRKFFRSPPVPISRGLAQRMKRSNKMLGFMYLGAKVFEVLTEKPKDAASDCCKKWIANFDRQVMGRASSSPSLQESEDRLTGLLELAYLTFLVVDTVAGYAFLKRALPLFLQLVSSDPELWSEKGGQLTILLPRILSTSRYEIRRFVFYDMMCSLALGVRSLAEYDPGDPPVVSYPPLPMEIFHGIPIEWIHIIGHVHTHASDWSNLETQTLSWRPRISDIWGEESVEVVLRMAIQESWRHTTLIYIYMGMCGVNSSDRRVQASVRQIIRLIRVVHDSPMDVHLSIPCLIAGIAARYETQRTLIYQKLLSFRNTHIWILRGADFIPVLRHLWNGLHFPSSYCSTHARRSKDPGAMFGNPALLESVYPARLHTTKTIEKLLGFLPDGDRVKTQIILLSGSTTPFRNDTDREMPLRQESNFFYLTGCDVANSHLMITVSPPTVASNGPEVKSTLFIPREDPLETMWSPPPPTLEAARSTHEVDILAYSDEFDKHVAGAIKTRETAVHILPQTIQFPTLPAPLLVALSASGANPPPMIKYLLPALHSARLIKTEYEIELIRQANAISSRAHEVIMRVLGKDVKEVGGRVSTGSKEVTAVMPGQWRIEKEAEAEAIFVASCRREGAVHQAYMPIVASAQHAATLHYCCNDRAFAWGPVNSERQDLATQPANGHAHAHNGTQNGHGNEPTLAPQVLLLDAGCEWRNYASDITRTTPVGNGGKFTPEARAIYELVLKMQEEAIDSLKPGLHWDKVQLQCHLTLIDGFLELGLFKGERADIINSEISSAFFPHGVGHSLGLDVHDVPSASKPEAVTASSSLLALGPNVTIPIESADHPSFYRYLRLRLPLATGMVLTVEPGIYFSPHLLAPVRSSPYIDHELLAKYESVGGVRIEDVLWITETGCQNFTMTGKSVEWIEKLTSGQA</sequence>
<evidence type="ECO:0000259" key="9">
    <source>
        <dbReference type="PROSITE" id="PS50048"/>
    </source>
</evidence>
<dbReference type="RefSeq" id="XP_043185200.1">
    <property type="nucleotide sequence ID" value="XM_043326728.1"/>
</dbReference>
<dbReference type="SUPFAM" id="SSF53092">
    <property type="entry name" value="Creatinase/prolidase N-terminal domain"/>
    <property type="match status" value="1"/>
</dbReference>
<dbReference type="KEGG" id="rsx:RhiXN_06912"/>
<dbReference type="GO" id="GO:0070006">
    <property type="term" value="F:metalloaminopeptidase activity"/>
    <property type="evidence" value="ECO:0007669"/>
    <property type="project" value="InterPro"/>
</dbReference>
<evidence type="ECO:0000256" key="6">
    <source>
        <dbReference type="RuleBase" id="RU000590"/>
    </source>
</evidence>
<dbReference type="InterPro" id="IPR003439">
    <property type="entry name" value="ABC_transporter-like_ATP-bd"/>
</dbReference>
<feature type="transmembrane region" description="Helical" evidence="8">
    <location>
        <begin position="225"/>
        <end position="243"/>
    </location>
</feature>
<feature type="transmembrane region" description="Helical" evidence="8">
    <location>
        <begin position="39"/>
        <end position="59"/>
    </location>
</feature>
<evidence type="ECO:0000256" key="3">
    <source>
        <dbReference type="ARBA" id="ARBA00022723"/>
    </source>
</evidence>
<dbReference type="Pfam" id="PF05195">
    <property type="entry name" value="AMP_N"/>
    <property type="match status" value="1"/>
</dbReference>